<gene>
    <name evidence="2" type="ORF">Tco_1112334</name>
</gene>
<dbReference type="InterPro" id="IPR024675">
    <property type="entry name" value="eIF3g_N"/>
</dbReference>
<evidence type="ECO:0000313" key="2">
    <source>
        <dbReference type="EMBL" id="GJU01996.1"/>
    </source>
</evidence>
<reference evidence="2" key="2">
    <citation type="submission" date="2022-01" db="EMBL/GenBank/DDBJ databases">
        <authorList>
            <person name="Yamashiro T."/>
            <person name="Shiraishi A."/>
            <person name="Satake H."/>
            <person name="Nakayama K."/>
        </authorList>
    </citation>
    <scope>NUCLEOTIDE SEQUENCE</scope>
</reference>
<comment type="caution">
    <text evidence="2">The sequence shown here is derived from an EMBL/GenBank/DDBJ whole genome shotgun (WGS) entry which is preliminary data.</text>
</comment>
<proteinExistence type="predicted"/>
<evidence type="ECO:0000259" key="1">
    <source>
        <dbReference type="Pfam" id="PF12353"/>
    </source>
</evidence>
<keyword evidence="3" id="KW-1185">Reference proteome</keyword>
<protein>
    <submittedName>
        <fullName evidence="2">Retrotransposon protein</fullName>
    </submittedName>
</protein>
<organism evidence="2 3">
    <name type="scientific">Tanacetum coccineum</name>
    <dbReference type="NCBI Taxonomy" id="301880"/>
    <lineage>
        <taxon>Eukaryota</taxon>
        <taxon>Viridiplantae</taxon>
        <taxon>Streptophyta</taxon>
        <taxon>Embryophyta</taxon>
        <taxon>Tracheophyta</taxon>
        <taxon>Spermatophyta</taxon>
        <taxon>Magnoliopsida</taxon>
        <taxon>eudicotyledons</taxon>
        <taxon>Gunneridae</taxon>
        <taxon>Pentapetalae</taxon>
        <taxon>asterids</taxon>
        <taxon>campanulids</taxon>
        <taxon>Asterales</taxon>
        <taxon>Asteraceae</taxon>
        <taxon>Asteroideae</taxon>
        <taxon>Anthemideae</taxon>
        <taxon>Anthemidinae</taxon>
        <taxon>Tanacetum</taxon>
    </lineage>
</organism>
<dbReference type="EMBL" id="BQNB010021017">
    <property type="protein sequence ID" value="GJU01996.1"/>
    <property type="molecule type" value="Genomic_DNA"/>
</dbReference>
<dbReference type="Proteomes" id="UP001151760">
    <property type="component" value="Unassembled WGS sequence"/>
</dbReference>
<reference evidence="2" key="1">
    <citation type="journal article" date="2022" name="Int. J. Mol. Sci.">
        <title>Draft Genome of Tanacetum Coccineum: Genomic Comparison of Closely Related Tanacetum-Family Plants.</title>
        <authorList>
            <person name="Yamashiro T."/>
            <person name="Shiraishi A."/>
            <person name="Nakayama K."/>
            <person name="Satake H."/>
        </authorList>
    </citation>
    <scope>NUCLEOTIDE SEQUENCE</scope>
</reference>
<name>A0ABQ5IPK5_9ASTR</name>
<sequence length="382" mass="43304">MDDLNITMEDYIQLMADKARGRDQMFNWETATYGEVYCDDSDLFTNFETDFPAIVYNDASTSNQNVSSEPTSILKRDVSEIMTKTMEQYMSKTYGEYGSGIARPKIDAKFQFELKGQFLKELRDNTFSGSEHEDVNKHIEKEVILFSNRLDVPTRQILDSRGAIPTKIATDAKVVIQEMDKFSQKWHNGTSLKSRSTKTSDGVGCELCKGPHYTKDCPLKEEVKTLEEAYYTQFGTPIPPEDNTEQQGPDSLSAKMEILRTLLKRNNGRIAIKLEHNPAQMSKVLQERGFGSLPSSTKTNPKDQVKSISTATADLSKIPRMEAHELKILDAHDRNLPQKEKDPGSFTLPCFINNICFDKALVDLGRTRALEQETRDLNVEIK</sequence>
<accession>A0ABQ5IPK5</accession>
<feature type="domain" description="Eukaryotic translation initiation factor 3 subunit G N-terminal" evidence="1">
    <location>
        <begin position="185"/>
        <end position="221"/>
    </location>
</feature>
<evidence type="ECO:0000313" key="3">
    <source>
        <dbReference type="Proteomes" id="UP001151760"/>
    </source>
</evidence>
<dbReference type="Pfam" id="PF12353">
    <property type="entry name" value="eIF3g"/>
    <property type="match status" value="1"/>
</dbReference>